<dbReference type="EMBL" id="JAMYWD010000009">
    <property type="protein sequence ID" value="KAJ4961803.1"/>
    <property type="molecule type" value="Genomic_DNA"/>
</dbReference>
<protein>
    <submittedName>
        <fullName evidence="1">Uncharacterized protein</fullName>
    </submittedName>
</protein>
<evidence type="ECO:0000313" key="2">
    <source>
        <dbReference type="Proteomes" id="UP001141806"/>
    </source>
</evidence>
<accession>A0A9Q0K549</accession>
<keyword evidence="2" id="KW-1185">Reference proteome</keyword>
<reference evidence="1" key="1">
    <citation type="journal article" date="2023" name="Plant J.">
        <title>The genome of the king protea, Protea cynaroides.</title>
        <authorList>
            <person name="Chang J."/>
            <person name="Duong T.A."/>
            <person name="Schoeman C."/>
            <person name="Ma X."/>
            <person name="Roodt D."/>
            <person name="Barker N."/>
            <person name="Li Z."/>
            <person name="Van de Peer Y."/>
            <person name="Mizrachi E."/>
        </authorList>
    </citation>
    <scope>NUCLEOTIDE SEQUENCE</scope>
    <source>
        <tissue evidence="1">Young leaves</tissue>
    </source>
</reference>
<name>A0A9Q0K549_9MAGN</name>
<sequence>MATRPARTNGSLMISALPTTVALLQRLHPPKISDFAASMPSIINSQDRYGGSILPDAWRIMGYDLHAKELSESCVTIKMVKYAEPSGFSCFGLLSSALRNLSCEELASPLQCFPYMGSCFKPTPLDGLTAILVCKDALPLFELKATATRIIVPYIEQHGRTSGAKWSLSLAKNNAAAATVIGVYCYSSSSRTQMITNI</sequence>
<evidence type="ECO:0000313" key="1">
    <source>
        <dbReference type="EMBL" id="KAJ4961803.1"/>
    </source>
</evidence>
<comment type="caution">
    <text evidence="1">The sequence shown here is derived from an EMBL/GenBank/DDBJ whole genome shotgun (WGS) entry which is preliminary data.</text>
</comment>
<organism evidence="1 2">
    <name type="scientific">Protea cynaroides</name>
    <dbReference type="NCBI Taxonomy" id="273540"/>
    <lineage>
        <taxon>Eukaryota</taxon>
        <taxon>Viridiplantae</taxon>
        <taxon>Streptophyta</taxon>
        <taxon>Embryophyta</taxon>
        <taxon>Tracheophyta</taxon>
        <taxon>Spermatophyta</taxon>
        <taxon>Magnoliopsida</taxon>
        <taxon>Proteales</taxon>
        <taxon>Proteaceae</taxon>
        <taxon>Protea</taxon>
    </lineage>
</organism>
<gene>
    <name evidence="1" type="ORF">NE237_021713</name>
</gene>
<dbReference type="Proteomes" id="UP001141806">
    <property type="component" value="Unassembled WGS sequence"/>
</dbReference>
<dbReference type="AlphaFoldDB" id="A0A9Q0K549"/>
<proteinExistence type="predicted"/>